<dbReference type="Proteomes" id="UP000007148">
    <property type="component" value="Unassembled WGS sequence"/>
</dbReference>
<dbReference type="AlphaFoldDB" id="G4U0Y3"/>
<gene>
    <name evidence="1" type="ORF">PIIN_11209</name>
</gene>
<proteinExistence type="predicted"/>
<name>G4U0Y3_SERID</name>
<keyword evidence="2" id="KW-1185">Reference proteome</keyword>
<sequence length="81" mass="8901">MSSGAIWQDAGRDLFANIQLITHRNILSGDMIAPLRESRINSVLSSSPDPSIHTFVSVLAMSNLSCMRGGTRPEEWHILPP</sequence>
<organism evidence="1 2">
    <name type="scientific">Serendipita indica (strain DSM 11827)</name>
    <name type="common">Root endophyte fungus</name>
    <name type="synonym">Piriformospora indica</name>
    <dbReference type="NCBI Taxonomy" id="1109443"/>
    <lineage>
        <taxon>Eukaryota</taxon>
        <taxon>Fungi</taxon>
        <taxon>Dikarya</taxon>
        <taxon>Basidiomycota</taxon>
        <taxon>Agaricomycotina</taxon>
        <taxon>Agaricomycetes</taxon>
        <taxon>Sebacinales</taxon>
        <taxon>Serendipitaceae</taxon>
        <taxon>Serendipita</taxon>
    </lineage>
</organism>
<comment type="caution">
    <text evidence="1">The sequence shown here is derived from an EMBL/GenBank/DDBJ whole genome shotgun (WGS) entry which is preliminary data.</text>
</comment>
<accession>G4U0Y3</accession>
<dbReference type="EMBL" id="CAFZ01001387">
    <property type="protein sequence ID" value="CCA77226.1"/>
    <property type="molecule type" value="Genomic_DNA"/>
</dbReference>
<dbReference type="HOGENOM" id="CLU_2574750_0_0_1"/>
<evidence type="ECO:0000313" key="1">
    <source>
        <dbReference type="EMBL" id="CCA77226.1"/>
    </source>
</evidence>
<reference evidence="1 2" key="1">
    <citation type="journal article" date="2011" name="PLoS Pathog.">
        <title>Endophytic Life Strategies Decoded by Genome and Transcriptome Analyses of the Mutualistic Root Symbiont Piriformospora indica.</title>
        <authorList>
            <person name="Zuccaro A."/>
            <person name="Lahrmann U."/>
            <person name="Guldener U."/>
            <person name="Langen G."/>
            <person name="Pfiffi S."/>
            <person name="Biedenkopf D."/>
            <person name="Wong P."/>
            <person name="Samans B."/>
            <person name="Grimm C."/>
            <person name="Basiewicz M."/>
            <person name="Murat C."/>
            <person name="Martin F."/>
            <person name="Kogel K.H."/>
        </authorList>
    </citation>
    <scope>NUCLEOTIDE SEQUENCE [LARGE SCALE GENOMIC DNA]</scope>
    <source>
        <strain evidence="1 2">DSM 11827</strain>
    </source>
</reference>
<dbReference type="InParanoid" id="G4U0Y3"/>
<protein>
    <submittedName>
        <fullName evidence="1">Uncharacterized protein</fullName>
    </submittedName>
</protein>
<evidence type="ECO:0000313" key="2">
    <source>
        <dbReference type="Proteomes" id="UP000007148"/>
    </source>
</evidence>